<sequence length="117" mass="13045">PFFETKTTLASEAHHAGTLSHNAGDLIEIFSIGSSDARYFWDGDIAGKTPPDPKKVYISRIDLTNFVNFFDGNDKTLYHVTHDDSVPVDMQKMMKTIIDQLMGEGEHANVCDQAKLL</sequence>
<dbReference type="WBParaSite" id="nRc.2.0.1.t10166-RA">
    <property type="protein sequence ID" value="nRc.2.0.1.t10166-RA"/>
    <property type="gene ID" value="nRc.2.0.1.g10166"/>
</dbReference>
<reference evidence="2" key="1">
    <citation type="submission" date="2022-11" db="UniProtKB">
        <authorList>
            <consortium name="WormBaseParasite"/>
        </authorList>
    </citation>
    <scope>IDENTIFICATION</scope>
</reference>
<organism evidence="1 2">
    <name type="scientific">Romanomermis culicivorax</name>
    <name type="common">Nematode worm</name>
    <dbReference type="NCBI Taxonomy" id="13658"/>
    <lineage>
        <taxon>Eukaryota</taxon>
        <taxon>Metazoa</taxon>
        <taxon>Ecdysozoa</taxon>
        <taxon>Nematoda</taxon>
        <taxon>Enoplea</taxon>
        <taxon>Dorylaimia</taxon>
        <taxon>Mermithida</taxon>
        <taxon>Mermithoidea</taxon>
        <taxon>Mermithidae</taxon>
        <taxon>Romanomermis</taxon>
    </lineage>
</organism>
<evidence type="ECO:0000313" key="1">
    <source>
        <dbReference type="Proteomes" id="UP000887565"/>
    </source>
</evidence>
<dbReference type="AlphaFoldDB" id="A0A915IA57"/>
<proteinExistence type="predicted"/>
<protein>
    <submittedName>
        <fullName evidence="2">Uncharacterized protein</fullName>
    </submittedName>
</protein>
<keyword evidence="1" id="KW-1185">Reference proteome</keyword>
<dbReference type="Proteomes" id="UP000887565">
    <property type="component" value="Unplaced"/>
</dbReference>
<name>A0A915IA57_ROMCU</name>
<accession>A0A915IA57</accession>
<evidence type="ECO:0000313" key="2">
    <source>
        <dbReference type="WBParaSite" id="nRc.2.0.1.t10166-RA"/>
    </source>
</evidence>